<evidence type="ECO:0000256" key="6">
    <source>
        <dbReference type="SAM" id="Phobius"/>
    </source>
</evidence>
<reference evidence="7 8" key="1">
    <citation type="submission" date="2017-06" db="EMBL/GenBank/DDBJ databases">
        <authorList>
            <person name="Kim H.J."/>
            <person name="Triplett B.A."/>
        </authorList>
    </citation>
    <scope>NUCLEOTIDE SEQUENCE [LARGE SCALE GENOMIC DNA]</scope>
    <source>
        <strain evidence="7 8">DSM 14713</strain>
    </source>
</reference>
<keyword evidence="2" id="KW-1003">Cell membrane</keyword>
<protein>
    <submittedName>
        <fullName evidence="7">Membrane protein</fullName>
    </submittedName>
</protein>
<keyword evidence="4 6" id="KW-1133">Transmembrane helix</keyword>
<sequence length="240" mass="26210">MRALLIARRELGASLRTFQGYLIIALVLAVDGLLFNAYALGGVSKRSSEVVSLFFLFSSGTTMVASVFISMRLLAEERQTGTLSLLYSSPVKDHEIVLGKFLGAFAFLALLTLATVFMPLLVRVHGRLSLGHIAAGYLGLLLLGGASLAIGTLGSALARNQVLAAVFSGCMLVALLTCWWLARITEQPLSDVFGALALWNQHFQPFQVGVVHVRDVVYYLLVTYVFLFAATRVLEARRWR</sequence>
<dbReference type="OrthoDB" id="9794512at2"/>
<evidence type="ECO:0000256" key="5">
    <source>
        <dbReference type="ARBA" id="ARBA00023136"/>
    </source>
</evidence>
<feature type="transmembrane region" description="Helical" evidence="6">
    <location>
        <begin position="128"/>
        <end position="150"/>
    </location>
</feature>
<feature type="transmembrane region" description="Helical" evidence="6">
    <location>
        <begin position="216"/>
        <end position="234"/>
    </location>
</feature>
<dbReference type="Proteomes" id="UP000217289">
    <property type="component" value="Chromosome"/>
</dbReference>
<dbReference type="EMBL" id="CP022163">
    <property type="protein sequence ID" value="ATB31646.1"/>
    <property type="molecule type" value="Genomic_DNA"/>
</dbReference>
<keyword evidence="8" id="KW-1185">Reference proteome</keyword>
<accession>A0A250IL16</accession>
<dbReference type="GO" id="GO:0140359">
    <property type="term" value="F:ABC-type transporter activity"/>
    <property type="evidence" value="ECO:0007669"/>
    <property type="project" value="InterPro"/>
</dbReference>
<name>A0A250IL16_9BACT</name>
<keyword evidence="3 6" id="KW-0812">Transmembrane</keyword>
<proteinExistence type="predicted"/>
<feature type="transmembrane region" description="Helical" evidence="6">
    <location>
        <begin position="96"/>
        <end position="122"/>
    </location>
</feature>
<dbReference type="PANTHER" id="PTHR30294:SF29">
    <property type="entry name" value="MULTIDRUG ABC TRANSPORTER PERMEASE YBHS-RELATED"/>
    <property type="match status" value="1"/>
</dbReference>
<evidence type="ECO:0000256" key="2">
    <source>
        <dbReference type="ARBA" id="ARBA00022475"/>
    </source>
</evidence>
<evidence type="ECO:0000256" key="3">
    <source>
        <dbReference type="ARBA" id="ARBA00022692"/>
    </source>
</evidence>
<dbReference type="Pfam" id="PF12679">
    <property type="entry name" value="ABC2_membrane_2"/>
    <property type="match status" value="1"/>
</dbReference>
<gene>
    <name evidence="7" type="ORF">MEBOL_005109</name>
</gene>
<dbReference type="PANTHER" id="PTHR30294">
    <property type="entry name" value="MEMBRANE COMPONENT OF ABC TRANSPORTER YHHJ-RELATED"/>
    <property type="match status" value="1"/>
</dbReference>
<feature type="transmembrane region" description="Helical" evidence="6">
    <location>
        <begin position="53"/>
        <end position="75"/>
    </location>
</feature>
<evidence type="ECO:0000256" key="1">
    <source>
        <dbReference type="ARBA" id="ARBA00004651"/>
    </source>
</evidence>
<comment type="subcellular location">
    <subcellularLocation>
        <location evidence="1">Cell membrane</location>
        <topology evidence="1">Multi-pass membrane protein</topology>
    </subcellularLocation>
</comment>
<feature type="transmembrane region" description="Helical" evidence="6">
    <location>
        <begin position="162"/>
        <end position="182"/>
    </location>
</feature>
<feature type="transmembrane region" description="Helical" evidence="6">
    <location>
        <begin position="21"/>
        <end position="41"/>
    </location>
</feature>
<evidence type="ECO:0000256" key="4">
    <source>
        <dbReference type="ARBA" id="ARBA00022989"/>
    </source>
</evidence>
<organism evidence="7 8">
    <name type="scientific">Melittangium boletus DSM 14713</name>
    <dbReference type="NCBI Taxonomy" id="1294270"/>
    <lineage>
        <taxon>Bacteria</taxon>
        <taxon>Pseudomonadati</taxon>
        <taxon>Myxococcota</taxon>
        <taxon>Myxococcia</taxon>
        <taxon>Myxococcales</taxon>
        <taxon>Cystobacterineae</taxon>
        <taxon>Archangiaceae</taxon>
        <taxon>Melittangium</taxon>
    </lineage>
</organism>
<evidence type="ECO:0000313" key="7">
    <source>
        <dbReference type="EMBL" id="ATB31646.1"/>
    </source>
</evidence>
<dbReference type="AlphaFoldDB" id="A0A250IL16"/>
<dbReference type="KEGG" id="mbd:MEBOL_005109"/>
<dbReference type="InterPro" id="IPR051449">
    <property type="entry name" value="ABC-2_transporter_component"/>
</dbReference>
<dbReference type="GO" id="GO:0005886">
    <property type="term" value="C:plasma membrane"/>
    <property type="evidence" value="ECO:0007669"/>
    <property type="project" value="UniProtKB-SubCell"/>
</dbReference>
<keyword evidence="5 6" id="KW-0472">Membrane</keyword>
<evidence type="ECO:0000313" key="8">
    <source>
        <dbReference type="Proteomes" id="UP000217289"/>
    </source>
</evidence>